<keyword evidence="6" id="KW-0961">Cell wall biogenesis/degradation</keyword>
<dbReference type="AlphaFoldDB" id="A0A1J1E3J5"/>
<evidence type="ECO:0000313" key="12">
    <source>
        <dbReference type="EMBL" id="BAV91992.1"/>
    </source>
</evidence>
<dbReference type="Proteomes" id="UP000242645">
    <property type="component" value="Chromosome"/>
</dbReference>
<evidence type="ECO:0000256" key="10">
    <source>
        <dbReference type="SAM" id="SignalP"/>
    </source>
</evidence>
<evidence type="ECO:0000256" key="3">
    <source>
        <dbReference type="ARBA" id="ARBA00022801"/>
    </source>
</evidence>
<dbReference type="GO" id="GO:0006508">
    <property type="term" value="P:proteolysis"/>
    <property type="evidence" value="ECO:0007669"/>
    <property type="project" value="InterPro"/>
</dbReference>
<keyword evidence="12" id="KW-0121">Carboxypeptidase</keyword>
<gene>
    <name evidence="12" type="primary">dacC</name>
    <name evidence="12" type="ORF">RSDT_0480</name>
</gene>
<evidence type="ECO:0000313" key="13">
    <source>
        <dbReference type="Proteomes" id="UP000242645"/>
    </source>
</evidence>
<dbReference type="PRINTS" id="PR00725">
    <property type="entry name" value="DADACBPTASE1"/>
</dbReference>
<dbReference type="InterPro" id="IPR012338">
    <property type="entry name" value="Beta-lactam/transpept-like"/>
</dbReference>
<feature type="active site" description="Acyl-ester intermediate" evidence="7">
    <location>
        <position position="57"/>
    </location>
</feature>
<dbReference type="SUPFAM" id="SSF56601">
    <property type="entry name" value="beta-lactamase/transpeptidase-like"/>
    <property type="match status" value="1"/>
</dbReference>
<feature type="active site" description="Proton acceptor" evidence="7">
    <location>
        <position position="60"/>
    </location>
</feature>
<evidence type="ECO:0000256" key="8">
    <source>
        <dbReference type="PIRSR" id="PIRSR618044-2"/>
    </source>
</evidence>
<dbReference type="InterPro" id="IPR018044">
    <property type="entry name" value="Peptidase_S11"/>
</dbReference>
<keyword evidence="12" id="KW-0645">Protease</keyword>
<dbReference type="RefSeq" id="WP_231941909.1">
    <property type="nucleotide sequence ID" value="NZ_AP017368.1"/>
</dbReference>
<evidence type="ECO:0000256" key="7">
    <source>
        <dbReference type="PIRSR" id="PIRSR618044-1"/>
    </source>
</evidence>
<reference evidence="12 13" key="1">
    <citation type="journal article" date="2017" name="ISME J.">
        <title>Genome of 'Ca. Desulfovibrio trichonymphae', an H2-oxidizing bacterium in a tripartite symbiotic system within a protist cell in the termite gut.</title>
        <authorList>
            <person name="Kuwahara H."/>
            <person name="Yuki M."/>
            <person name="Izawa K."/>
            <person name="Ohkuma M."/>
            <person name="Hongoh Y."/>
        </authorList>
    </citation>
    <scope>NUCLEOTIDE SEQUENCE [LARGE SCALE GENOMIC DNA]</scope>
    <source>
        <strain evidence="12 13">Rs-N31</strain>
    </source>
</reference>
<keyword evidence="3" id="KW-0378">Hydrolase</keyword>
<evidence type="ECO:0000256" key="9">
    <source>
        <dbReference type="RuleBase" id="RU004016"/>
    </source>
</evidence>
<evidence type="ECO:0000256" key="6">
    <source>
        <dbReference type="ARBA" id="ARBA00023316"/>
    </source>
</evidence>
<dbReference type="Gene3D" id="3.40.710.10">
    <property type="entry name" value="DD-peptidase/beta-lactamase superfamily"/>
    <property type="match status" value="1"/>
</dbReference>
<feature type="chain" id="PRO_5009618712" evidence="10">
    <location>
        <begin position="27"/>
        <end position="273"/>
    </location>
</feature>
<keyword evidence="2 10" id="KW-0732">Signal</keyword>
<feature type="signal peptide" evidence="10">
    <location>
        <begin position="1"/>
        <end position="26"/>
    </location>
</feature>
<comment type="similarity">
    <text evidence="1 9">Belongs to the peptidase S11 family.</text>
</comment>
<evidence type="ECO:0000256" key="5">
    <source>
        <dbReference type="ARBA" id="ARBA00022984"/>
    </source>
</evidence>
<evidence type="ECO:0000256" key="1">
    <source>
        <dbReference type="ARBA" id="ARBA00007164"/>
    </source>
</evidence>
<dbReference type="GO" id="GO:0009002">
    <property type="term" value="F:serine-type D-Ala-D-Ala carboxypeptidase activity"/>
    <property type="evidence" value="ECO:0007669"/>
    <property type="project" value="InterPro"/>
</dbReference>
<dbReference type="Pfam" id="PF00768">
    <property type="entry name" value="Peptidase_S11"/>
    <property type="match status" value="1"/>
</dbReference>
<evidence type="ECO:0000256" key="2">
    <source>
        <dbReference type="ARBA" id="ARBA00022729"/>
    </source>
</evidence>
<keyword evidence="5" id="KW-0573">Peptidoglycan synthesis</keyword>
<dbReference type="InterPro" id="IPR001967">
    <property type="entry name" value="Peptidase_S11_N"/>
</dbReference>
<name>A0A1J1E3J5_9BACT</name>
<feature type="active site" evidence="7">
    <location>
        <position position="117"/>
    </location>
</feature>
<feature type="binding site" evidence="8">
    <location>
        <position position="220"/>
    </location>
    <ligand>
        <name>substrate</name>
    </ligand>
</feature>
<dbReference type="GO" id="GO:0009252">
    <property type="term" value="P:peptidoglycan biosynthetic process"/>
    <property type="evidence" value="ECO:0007669"/>
    <property type="project" value="UniProtKB-KW"/>
</dbReference>
<organism evidence="12 13">
    <name type="scientific">Candidatus Desulfovibrio trichonymphae</name>
    <dbReference type="NCBI Taxonomy" id="1725232"/>
    <lineage>
        <taxon>Bacteria</taxon>
        <taxon>Pseudomonadati</taxon>
        <taxon>Thermodesulfobacteriota</taxon>
        <taxon>Desulfovibrionia</taxon>
        <taxon>Desulfovibrionales</taxon>
        <taxon>Desulfovibrionaceae</taxon>
        <taxon>Desulfovibrio</taxon>
    </lineage>
</organism>
<keyword evidence="4" id="KW-0133">Cell shape</keyword>
<evidence type="ECO:0000256" key="4">
    <source>
        <dbReference type="ARBA" id="ARBA00022960"/>
    </source>
</evidence>
<dbReference type="PANTHER" id="PTHR21581">
    <property type="entry name" value="D-ALANYL-D-ALANINE CARBOXYPEPTIDASE"/>
    <property type="match status" value="1"/>
</dbReference>
<dbReference type="PANTHER" id="PTHR21581:SF6">
    <property type="entry name" value="TRAFFICKING PROTEIN PARTICLE COMPLEX SUBUNIT 12"/>
    <property type="match status" value="1"/>
</dbReference>
<dbReference type="EMBL" id="AP017368">
    <property type="protein sequence ID" value="BAV91992.1"/>
    <property type="molecule type" value="Genomic_DNA"/>
</dbReference>
<evidence type="ECO:0000259" key="11">
    <source>
        <dbReference type="Pfam" id="PF00768"/>
    </source>
</evidence>
<dbReference type="KEGG" id="dtr:RSDT_0480"/>
<protein>
    <submittedName>
        <fullName evidence="12">D-Ala-D-Ala carboxypeptidase</fullName>
    </submittedName>
</protein>
<dbReference type="GO" id="GO:0071555">
    <property type="term" value="P:cell wall organization"/>
    <property type="evidence" value="ECO:0007669"/>
    <property type="project" value="UniProtKB-KW"/>
</dbReference>
<sequence length="273" mass="28790">MPLPIRCRAGLLCLVFSLVLPAAARAALPVRAAIVLNMNTGRVLHEYNADLVVPPASLTKVMTMFLCLDAVKAGWLSLNKKIKISRLAVAAGGSSMHLRADESVPLATLLTGMAVTSGNDAATTIALCVARGNMPKFVASMNRKARALGMRRTMFQNPTGLPAGAQKTSARDMALLAQTYLGTHPTAGRFHSTPVFAHNGLTMQNTNALLGVVPGVNGLKTGFTVASGYNIIVTAVRGKTRLLAVVLGGRSRAARDETARRLIEDGFSRTSAK</sequence>
<dbReference type="GO" id="GO:0008360">
    <property type="term" value="P:regulation of cell shape"/>
    <property type="evidence" value="ECO:0007669"/>
    <property type="project" value="UniProtKB-KW"/>
</dbReference>
<proteinExistence type="inferred from homology"/>
<accession>A0A1J1E3J5</accession>
<feature type="domain" description="Peptidase S11 D-alanyl-D-alanine carboxypeptidase A N-terminal" evidence="11">
    <location>
        <begin position="28"/>
        <end position="250"/>
    </location>
</feature>
<keyword evidence="13" id="KW-1185">Reference proteome</keyword>